<accession>A0AAD8GZA4</accession>
<sequence>MMLVDLQDNISIWCWPQLYGSRRLLCTTSQAEDKHKPYSGKTLPQTKKEQRWLYDPTIKYEALRQCAVPRYAYYDVSATDWSDTSASDSEIETETMAEDKAQNQNENILAGAKEEQLFHYDSDNIYELPKELADLETYRAESDSQAEAEMETETEILTEVQTHREKILAGIKDEELFCYNHNIEYEPIKRYALPRFAFSDSSSTDWSASSESESETEAKSMATDEARMSERQNL</sequence>
<feature type="compositionally biased region" description="Low complexity" evidence="1">
    <location>
        <begin position="200"/>
        <end position="211"/>
    </location>
</feature>
<feature type="region of interest" description="Disordered" evidence="1">
    <location>
        <begin position="200"/>
        <end position="234"/>
    </location>
</feature>
<gene>
    <name evidence="2" type="ORF">POM88_051371</name>
</gene>
<comment type="caution">
    <text evidence="2">The sequence shown here is derived from an EMBL/GenBank/DDBJ whole genome shotgun (WGS) entry which is preliminary data.</text>
</comment>
<protein>
    <submittedName>
        <fullName evidence="2">Uncharacterized protein</fullName>
    </submittedName>
</protein>
<organism evidence="2 3">
    <name type="scientific">Heracleum sosnowskyi</name>
    <dbReference type="NCBI Taxonomy" id="360622"/>
    <lineage>
        <taxon>Eukaryota</taxon>
        <taxon>Viridiplantae</taxon>
        <taxon>Streptophyta</taxon>
        <taxon>Embryophyta</taxon>
        <taxon>Tracheophyta</taxon>
        <taxon>Spermatophyta</taxon>
        <taxon>Magnoliopsida</taxon>
        <taxon>eudicotyledons</taxon>
        <taxon>Gunneridae</taxon>
        <taxon>Pentapetalae</taxon>
        <taxon>asterids</taxon>
        <taxon>campanulids</taxon>
        <taxon>Apiales</taxon>
        <taxon>Apiaceae</taxon>
        <taxon>Apioideae</taxon>
        <taxon>apioid superclade</taxon>
        <taxon>Tordylieae</taxon>
        <taxon>Tordyliinae</taxon>
        <taxon>Heracleum</taxon>
    </lineage>
</organism>
<reference evidence="2" key="1">
    <citation type="submission" date="2023-02" db="EMBL/GenBank/DDBJ databases">
        <title>Genome of toxic invasive species Heracleum sosnowskyi carries increased number of genes despite the absence of recent whole-genome duplications.</title>
        <authorList>
            <person name="Schelkunov M."/>
            <person name="Shtratnikova V."/>
            <person name="Makarenko M."/>
            <person name="Klepikova A."/>
            <person name="Omelchenko D."/>
            <person name="Novikova G."/>
            <person name="Obukhova E."/>
            <person name="Bogdanov V."/>
            <person name="Penin A."/>
            <person name="Logacheva M."/>
        </authorList>
    </citation>
    <scope>NUCLEOTIDE SEQUENCE</scope>
    <source>
        <strain evidence="2">Hsosn_3</strain>
        <tissue evidence="2">Leaf</tissue>
    </source>
</reference>
<dbReference type="EMBL" id="JAUIZM010000011">
    <property type="protein sequence ID" value="KAK1358115.1"/>
    <property type="molecule type" value="Genomic_DNA"/>
</dbReference>
<dbReference type="Proteomes" id="UP001237642">
    <property type="component" value="Unassembled WGS sequence"/>
</dbReference>
<proteinExistence type="predicted"/>
<dbReference type="AlphaFoldDB" id="A0AAD8GZA4"/>
<feature type="compositionally biased region" description="Basic and acidic residues" evidence="1">
    <location>
        <begin position="216"/>
        <end position="234"/>
    </location>
</feature>
<evidence type="ECO:0000313" key="3">
    <source>
        <dbReference type="Proteomes" id="UP001237642"/>
    </source>
</evidence>
<evidence type="ECO:0000313" key="2">
    <source>
        <dbReference type="EMBL" id="KAK1358115.1"/>
    </source>
</evidence>
<name>A0AAD8GZA4_9APIA</name>
<evidence type="ECO:0000256" key="1">
    <source>
        <dbReference type="SAM" id="MobiDB-lite"/>
    </source>
</evidence>
<keyword evidence="3" id="KW-1185">Reference proteome</keyword>
<reference evidence="2" key="2">
    <citation type="submission" date="2023-05" db="EMBL/GenBank/DDBJ databases">
        <authorList>
            <person name="Schelkunov M.I."/>
        </authorList>
    </citation>
    <scope>NUCLEOTIDE SEQUENCE</scope>
    <source>
        <strain evidence="2">Hsosn_3</strain>
        <tissue evidence="2">Leaf</tissue>
    </source>
</reference>